<evidence type="ECO:0000259" key="2">
    <source>
        <dbReference type="Pfam" id="PF10277"/>
    </source>
</evidence>
<dbReference type="EMBL" id="KN880495">
    <property type="protein sequence ID" value="KIY68857.1"/>
    <property type="molecule type" value="Genomic_DNA"/>
</dbReference>
<dbReference type="STRING" id="1314674.A0A0D7BE92"/>
<dbReference type="InterPro" id="IPR051916">
    <property type="entry name" value="GPI-anchor_lipid_remodeler"/>
</dbReference>
<evidence type="ECO:0000259" key="3">
    <source>
        <dbReference type="Pfam" id="PF23021"/>
    </source>
</evidence>
<feature type="transmembrane region" description="Helical" evidence="1">
    <location>
        <begin position="660"/>
        <end position="677"/>
    </location>
</feature>
<dbReference type="GO" id="GO:0016020">
    <property type="term" value="C:membrane"/>
    <property type="evidence" value="ECO:0007669"/>
    <property type="project" value="GOC"/>
</dbReference>
<feature type="transmembrane region" description="Helical" evidence="1">
    <location>
        <begin position="501"/>
        <end position="519"/>
    </location>
</feature>
<dbReference type="Gene3D" id="3.60.10.10">
    <property type="entry name" value="Endonuclease/exonuclease/phosphatase"/>
    <property type="match status" value="1"/>
</dbReference>
<evidence type="ECO:0000256" key="1">
    <source>
        <dbReference type="SAM" id="Phobius"/>
    </source>
</evidence>
<feature type="transmembrane region" description="Helical" evidence="1">
    <location>
        <begin position="531"/>
        <end position="548"/>
    </location>
</feature>
<organism evidence="6 7">
    <name type="scientific">Cylindrobasidium torrendii FP15055 ss-10</name>
    <dbReference type="NCBI Taxonomy" id="1314674"/>
    <lineage>
        <taxon>Eukaryota</taxon>
        <taxon>Fungi</taxon>
        <taxon>Dikarya</taxon>
        <taxon>Basidiomycota</taxon>
        <taxon>Agaricomycotina</taxon>
        <taxon>Agaricomycetes</taxon>
        <taxon>Agaricomycetidae</taxon>
        <taxon>Agaricales</taxon>
        <taxon>Marasmiineae</taxon>
        <taxon>Physalacriaceae</taxon>
        <taxon>Cylindrobasidium</taxon>
    </lineage>
</organism>
<dbReference type="InterPro" id="IPR053912">
    <property type="entry name" value="PGAP2IP_TM_1nd"/>
</dbReference>
<dbReference type="PANTHER" id="PTHR14859:SF1">
    <property type="entry name" value="PGAP2-INTERACTING PROTEIN"/>
    <property type="match status" value="1"/>
</dbReference>
<feature type="domain" description="CWH43-like N-terminal" evidence="2">
    <location>
        <begin position="13"/>
        <end position="216"/>
    </location>
</feature>
<dbReference type="AlphaFoldDB" id="A0A0D7BE92"/>
<dbReference type="Proteomes" id="UP000054007">
    <property type="component" value="Unassembled WGS sequence"/>
</dbReference>
<dbReference type="Pfam" id="PF23021">
    <property type="entry name" value="6TM_2nd_PGAP2IP"/>
    <property type="match status" value="1"/>
</dbReference>
<feature type="transmembrane region" description="Helical" evidence="1">
    <location>
        <begin position="21"/>
        <end position="39"/>
    </location>
</feature>
<evidence type="ECO:0000259" key="4">
    <source>
        <dbReference type="Pfam" id="PF23022"/>
    </source>
</evidence>
<evidence type="ECO:0000313" key="7">
    <source>
        <dbReference type="Proteomes" id="UP000054007"/>
    </source>
</evidence>
<dbReference type="OrthoDB" id="68581at2759"/>
<keyword evidence="1" id="KW-0472">Membrane</keyword>
<feature type="transmembrane region" description="Helical" evidence="1">
    <location>
        <begin position="554"/>
        <end position="573"/>
    </location>
</feature>
<protein>
    <recommendedName>
        <fullName evidence="8">Calcofluor white hypersensitive protein</fullName>
    </recommendedName>
</protein>
<dbReference type="InterPro" id="IPR036691">
    <property type="entry name" value="Endo/exonu/phosph_ase_sf"/>
</dbReference>
<feature type="transmembrane region" description="Helical" evidence="1">
    <location>
        <begin position="101"/>
        <end position="121"/>
    </location>
</feature>
<feature type="transmembrane region" description="Helical" evidence="1">
    <location>
        <begin position="280"/>
        <end position="300"/>
    </location>
</feature>
<dbReference type="InterPro" id="IPR053911">
    <property type="entry name" value="PGAP2IP_TM_2nd"/>
</dbReference>
<proteinExistence type="predicted"/>
<gene>
    <name evidence="6" type="ORF">CYLTODRAFT_489477</name>
</gene>
<feature type="transmembrane region" description="Helical" evidence="1">
    <location>
        <begin position="163"/>
        <end position="181"/>
    </location>
</feature>
<dbReference type="GO" id="GO:0005783">
    <property type="term" value="C:endoplasmic reticulum"/>
    <property type="evidence" value="ECO:0007669"/>
    <property type="project" value="TreeGrafter"/>
</dbReference>
<dbReference type="Pfam" id="PF10277">
    <property type="entry name" value="Frag1"/>
    <property type="match status" value="1"/>
</dbReference>
<dbReference type="GO" id="GO:0031505">
    <property type="term" value="P:fungal-type cell wall organization"/>
    <property type="evidence" value="ECO:0007669"/>
    <property type="project" value="TreeGrafter"/>
</dbReference>
<feature type="transmembrane region" description="Helical" evidence="1">
    <location>
        <begin position="585"/>
        <end position="611"/>
    </location>
</feature>
<dbReference type="InterPro" id="IPR019402">
    <property type="entry name" value="CWH43_N"/>
</dbReference>
<feature type="domain" description="PGAP2IP first transmembrane" evidence="4">
    <location>
        <begin position="283"/>
        <end position="429"/>
    </location>
</feature>
<dbReference type="Pfam" id="PF23022">
    <property type="entry name" value="6TM_1st_PGAP2IP"/>
    <property type="match status" value="1"/>
</dbReference>
<dbReference type="InterPro" id="IPR057315">
    <property type="entry name" value="Exo_endo_phos_PGAP2IP_C"/>
</dbReference>
<keyword evidence="1" id="KW-1133">Transmembrane helix</keyword>
<feature type="domain" description="PGAP2IP C-terminal nuclease-like" evidence="5">
    <location>
        <begin position="690"/>
        <end position="873"/>
    </location>
</feature>
<evidence type="ECO:0000259" key="5">
    <source>
        <dbReference type="Pfam" id="PF23226"/>
    </source>
</evidence>
<evidence type="ECO:0008006" key="8">
    <source>
        <dbReference type="Google" id="ProtNLM"/>
    </source>
</evidence>
<feature type="transmembrane region" description="Helical" evidence="1">
    <location>
        <begin position="133"/>
        <end position="151"/>
    </location>
</feature>
<dbReference type="GO" id="GO:0006506">
    <property type="term" value="P:GPI anchor biosynthetic process"/>
    <property type="evidence" value="ECO:0007669"/>
    <property type="project" value="TreeGrafter"/>
</dbReference>
<name>A0A0D7BE92_9AGAR</name>
<dbReference type="SUPFAM" id="SSF56219">
    <property type="entry name" value="DNase I-like"/>
    <property type="match status" value="1"/>
</dbReference>
<dbReference type="PANTHER" id="PTHR14859">
    <property type="entry name" value="CALCOFLUOR WHITE HYPERSENSITIVE PROTEIN PRECURSOR"/>
    <property type="match status" value="1"/>
</dbReference>
<keyword evidence="1" id="KW-0812">Transmembrane</keyword>
<evidence type="ECO:0000313" key="6">
    <source>
        <dbReference type="EMBL" id="KIY68857.1"/>
    </source>
</evidence>
<reference evidence="6 7" key="1">
    <citation type="journal article" date="2015" name="Fungal Genet. Biol.">
        <title>Evolution of novel wood decay mechanisms in Agaricales revealed by the genome sequences of Fistulina hepatica and Cylindrobasidium torrendii.</title>
        <authorList>
            <person name="Floudas D."/>
            <person name="Held B.W."/>
            <person name="Riley R."/>
            <person name="Nagy L.G."/>
            <person name="Koehler G."/>
            <person name="Ransdell A.S."/>
            <person name="Younus H."/>
            <person name="Chow J."/>
            <person name="Chiniquy J."/>
            <person name="Lipzen A."/>
            <person name="Tritt A."/>
            <person name="Sun H."/>
            <person name="Haridas S."/>
            <person name="LaButti K."/>
            <person name="Ohm R.A."/>
            <person name="Kues U."/>
            <person name="Blanchette R.A."/>
            <person name="Grigoriev I.V."/>
            <person name="Minto R.E."/>
            <person name="Hibbett D.S."/>
        </authorList>
    </citation>
    <scope>NUCLEOTIDE SEQUENCE [LARGE SCALE GENOMIC DNA]</scope>
    <source>
        <strain evidence="6 7">FP15055 ss-10</strain>
    </source>
</reference>
<accession>A0A0D7BE92</accession>
<feature type="transmembrane region" description="Helical" evidence="1">
    <location>
        <begin position="467"/>
        <end position="489"/>
    </location>
</feature>
<dbReference type="Pfam" id="PF23226">
    <property type="entry name" value="Exo_endo_phos_PGAP2IP"/>
    <property type="match status" value="1"/>
</dbReference>
<feature type="domain" description="PGAP2IP second transmembrane" evidence="3">
    <location>
        <begin position="455"/>
        <end position="637"/>
    </location>
</feature>
<feature type="transmembrane region" description="Helical" evidence="1">
    <location>
        <begin position="623"/>
        <end position="640"/>
    </location>
</feature>
<sequence>MPTSMQPRTLRASWLVHAHTWLAYAAFSSALLVGCTLHYKKIVKNGVARYPQEWFPSVSAAIGDWYPERNIFQILIALTAGPRLALVALQHYIHGRTPLSDFVFIVGLLRTLLCGGWVFITSSDDHDVHDICMIGYIVCNIPWMLGTVKCSKNVAVHKARSRTATAFFTTIIPLVYFYIQHKVYRVPGAYTRYAFFEWGLIFLDVFFDSYVGRELEDASIQIIVQSSPAASTLVKSPEHIAYVDEEHSVKGRPVSESNGYGSISPSTMGSTTSGFVADIYLSYVFWSIFTSLIPTLFYFSVWELGIAGHELAFLAVLSPFLLSRIPDNKLVDAVLHLLSFAALGAYALPRPLYRLLVVTPAAMAAVMVQARAWSRDSSTYQATVTSLGFLIGSLLKHANHSNNPIWPSVNADSGGYNRTGILLALVALIQTLLRTSTPVSSSKFSAPAPSGAHQISAISAALPLGSLFYILHTLYTNTSTIIACTWTGYENGSPRGPLPHLYGALTLLFQCAGIIYGMLVPLEDHLSIPHAAFLVAYASTSLSVFYYYPDWAGYIGGLCYGAFAMAILPRALSRASASASRRGPAIVFGWAMVIYVMLMLAGVWTVAYAFVPGGVYLRERTDLVYTVHLACLLPLFWPSGRSASRNSDRINATTKVRTMVVMFVVCALAVASTLHRLPSHAIQPFRSGPRIVRSGIWTIHFGVDNAGRDSQRSILRVVKDLELDVIGLLESDVHRPVFGNRDLTSILVEDGYYVDLGPGPNEHTWGAALLSKFPIINSTHYLLPSPYGELAPAIEAVLDIFGTPVTVVVSHNGQEEDALDRELQSIELAHIMDASPHPVIFLGYIVSKPHAERPSPYKILVEDGRMHDIDITQNTLSL</sequence>
<keyword evidence="7" id="KW-1185">Reference proteome</keyword>